<dbReference type="Proteomes" id="UP001497392">
    <property type="component" value="Unassembled WGS sequence"/>
</dbReference>
<protein>
    <submittedName>
        <fullName evidence="2">G12326 protein</fullName>
    </submittedName>
</protein>
<accession>A0ABP1GFL4</accession>
<feature type="region of interest" description="Disordered" evidence="1">
    <location>
        <begin position="238"/>
        <end position="270"/>
    </location>
</feature>
<feature type="compositionally biased region" description="Low complexity" evidence="1">
    <location>
        <begin position="242"/>
        <end position="251"/>
    </location>
</feature>
<proteinExistence type="predicted"/>
<reference evidence="2 3" key="1">
    <citation type="submission" date="2024-06" db="EMBL/GenBank/DDBJ databases">
        <authorList>
            <person name="Kraege A."/>
            <person name="Thomma B."/>
        </authorList>
    </citation>
    <scope>NUCLEOTIDE SEQUENCE [LARGE SCALE GENOMIC DNA]</scope>
</reference>
<comment type="caution">
    <text evidence="2">The sequence shown here is derived from an EMBL/GenBank/DDBJ whole genome shotgun (WGS) entry which is preliminary data.</text>
</comment>
<evidence type="ECO:0000313" key="2">
    <source>
        <dbReference type="EMBL" id="CAL5229073.1"/>
    </source>
</evidence>
<organism evidence="2 3">
    <name type="scientific">Coccomyxa viridis</name>
    <dbReference type="NCBI Taxonomy" id="1274662"/>
    <lineage>
        <taxon>Eukaryota</taxon>
        <taxon>Viridiplantae</taxon>
        <taxon>Chlorophyta</taxon>
        <taxon>core chlorophytes</taxon>
        <taxon>Trebouxiophyceae</taxon>
        <taxon>Trebouxiophyceae incertae sedis</taxon>
        <taxon>Coccomyxaceae</taxon>
        <taxon>Coccomyxa</taxon>
    </lineage>
</organism>
<sequence>MRVESPDFCRCLTAAAPGPQKNESSTQGRSAELELQEMSYRVIHLEGCDYLIARTSEGKLDLRDIFVQDKELGISSRPQVVGDIPEQPLYFQEWPWVVEFTGDRVNGKMPWKRVEKMFLVEIVPPTGDSDYTLNLERIYELHHKRKDVKRGEVHKSASIDDDTDPMEITLRITRDGFYLELLTGMPDIEDIVVAEEQRLWAAEQAQARQKSAASVASTLGGKDMEATADALDPMIEADPSDLDAALDPIDAMSENDFDGPDDTPAVDLGF</sequence>
<evidence type="ECO:0000256" key="1">
    <source>
        <dbReference type="SAM" id="MobiDB-lite"/>
    </source>
</evidence>
<evidence type="ECO:0000313" key="3">
    <source>
        <dbReference type="Proteomes" id="UP001497392"/>
    </source>
</evidence>
<name>A0ABP1GFL4_9CHLO</name>
<dbReference type="EMBL" id="CAXHTA020000019">
    <property type="protein sequence ID" value="CAL5229073.1"/>
    <property type="molecule type" value="Genomic_DNA"/>
</dbReference>
<gene>
    <name evidence="2" type="primary">g12326</name>
    <name evidence="2" type="ORF">VP750_LOCUS10979</name>
</gene>
<keyword evidence="3" id="KW-1185">Reference proteome</keyword>